<comment type="caution">
    <text evidence="7">The sequence shown here is derived from an EMBL/GenBank/DDBJ whole genome shotgun (WGS) entry which is preliminary data.</text>
</comment>
<evidence type="ECO:0000256" key="5">
    <source>
        <dbReference type="ARBA" id="ARBA00023136"/>
    </source>
</evidence>
<dbReference type="Proteomes" id="UP000266016">
    <property type="component" value="Unassembled WGS sequence"/>
</dbReference>
<evidence type="ECO:0000256" key="6">
    <source>
        <dbReference type="SAM" id="Phobius"/>
    </source>
</evidence>
<proteinExistence type="predicted"/>
<dbReference type="AlphaFoldDB" id="A0A398BJ50"/>
<evidence type="ECO:0000256" key="3">
    <source>
        <dbReference type="ARBA" id="ARBA00022692"/>
    </source>
</evidence>
<feature type="transmembrane region" description="Helical" evidence="6">
    <location>
        <begin position="163"/>
        <end position="187"/>
    </location>
</feature>
<evidence type="ECO:0000313" key="8">
    <source>
        <dbReference type="Proteomes" id="UP000266016"/>
    </source>
</evidence>
<evidence type="ECO:0000256" key="4">
    <source>
        <dbReference type="ARBA" id="ARBA00022989"/>
    </source>
</evidence>
<reference evidence="7 8" key="1">
    <citation type="submission" date="2018-08" db="EMBL/GenBank/DDBJ databases">
        <title>Bacillus jemisoniae sp. nov., Bacillus chryseoplanitiae sp. nov., Bacillus resnikiae sp. nov., and Bacillus frankliniae sp. nov., isolated from Viking spacecraft and associated surfaces.</title>
        <authorList>
            <person name="Seuylemezian A."/>
            <person name="Vaishampayan P."/>
        </authorList>
    </citation>
    <scope>NUCLEOTIDE SEQUENCE [LARGE SCALE GENOMIC DNA]</scope>
    <source>
        <strain evidence="7 8">MA001</strain>
    </source>
</reference>
<feature type="transmembrane region" description="Helical" evidence="6">
    <location>
        <begin position="54"/>
        <end position="75"/>
    </location>
</feature>
<dbReference type="GO" id="GO:0005886">
    <property type="term" value="C:plasma membrane"/>
    <property type="evidence" value="ECO:0007669"/>
    <property type="project" value="UniProtKB-SubCell"/>
</dbReference>
<sequence>MNSHNHSYVSTNPMSYANGEGVQFVLAFLFVLAFVMYIVAAIQSIRRYKTWPLYRIILWSLGIVLAFSAVFGPLAARAHNDFTAHMIVHLLLGMLAPLFLVLGAPMTLLLRTLNVSLARRLSRILKSRPVWILMNPIVTSFLNIGGLWILYTTDLYMMMHNNLFFHIVIHLHIFLAGYIFTASMIYVSPTPHSFSFVYRAFVLVLALAGHNILSKYMYAQPPNGVPLAQAEMGSMLMYYGGGLVDFFLIWIFISQWFKATRPQAVIFNENAAE</sequence>
<feature type="transmembrane region" description="Helical" evidence="6">
    <location>
        <begin position="236"/>
        <end position="253"/>
    </location>
</feature>
<feature type="transmembrane region" description="Helical" evidence="6">
    <location>
        <begin position="87"/>
        <end position="110"/>
    </location>
</feature>
<keyword evidence="8" id="KW-1185">Reference proteome</keyword>
<evidence type="ECO:0000256" key="2">
    <source>
        <dbReference type="ARBA" id="ARBA00022475"/>
    </source>
</evidence>
<accession>A0A398BJ50</accession>
<feature type="transmembrane region" description="Helical" evidence="6">
    <location>
        <begin position="130"/>
        <end position="151"/>
    </location>
</feature>
<evidence type="ECO:0000256" key="1">
    <source>
        <dbReference type="ARBA" id="ARBA00004651"/>
    </source>
</evidence>
<gene>
    <name evidence="7" type="ORF">D1953_00235</name>
</gene>
<name>A0A398BJ50_9BACI</name>
<protein>
    <submittedName>
        <fullName evidence="7">Cytochrome c oxidase assembly protein</fullName>
    </submittedName>
</protein>
<dbReference type="Pfam" id="PF09678">
    <property type="entry name" value="Caa3_CtaG"/>
    <property type="match status" value="1"/>
</dbReference>
<keyword evidence="4 6" id="KW-1133">Transmembrane helix</keyword>
<dbReference type="InterPro" id="IPR019108">
    <property type="entry name" value="Caa3_assmbl_CtaG-rel"/>
</dbReference>
<keyword evidence="2" id="KW-1003">Cell membrane</keyword>
<feature type="transmembrane region" description="Helical" evidence="6">
    <location>
        <begin position="196"/>
        <end position="216"/>
    </location>
</feature>
<organism evidence="7 8">
    <name type="scientific">Peribacillus asahii</name>
    <dbReference type="NCBI Taxonomy" id="228899"/>
    <lineage>
        <taxon>Bacteria</taxon>
        <taxon>Bacillati</taxon>
        <taxon>Bacillota</taxon>
        <taxon>Bacilli</taxon>
        <taxon>Bacillales</taxon>
        <taxon>Bacillaceae</taxon>
        <taxon>Peribacillus</taxon>
    </lineage>
</organism>
<comment type="subcellular location">
    <subcellularLocation>
        <location evidence="1">Cell membrane</location>
        <topology evidence="1">Multi-pass membrane protein</topology>
    </subcellularLocation>
</comment>
<keyword evidence="3 6" id="KW-0812">Transmembrane</keyword>
<dbReference type="EMBL" id="QWVS01000002">
    <property type="protein sequence ID" value="RID89041.1"/>
    <property type="molecule type" value="Genomic_DNA"/>
</dbReference>
<evidence type="ECO:0000313" key="7">
    <source>
        <dbReference type="EMBL" id="RID89041.1"/>
    </source>
</evidence>
<keyword evidence="5 6" id="KW-0472">Membrane</keyword>
<feature type="transmembrane region" description="Helical" evidence="6">
    <location>
        <begin position="22"/>
        <end position="42"/>
    </location>
</feature>